<dbReference type="GO" id="GO:0016020">
    <property type="term" value="C:membrane"/>
    <property type="evidence" value="ECO:0007669"/>
    <property type="project" value="InterPro"/>
</dbReference>
<keyword evidence="11" id="KW-1185">Reference proteome</keyword>
<gene>
    <name evidence="10" type="ORF">HYG85_10360</name>
</gene>
<evidence type="ECO:0000256" key="3">
    <source>
        <dbReference type="ARBA" id="ARBA00022723"/>
    </source>
</evidence>
<dbReference type="SMART" id="SM00929">
    <property type="entry name" value="NADH-G_4Fe-4S_3"/>
    <property type="match status" value="1"/>
</dbReference>
<protein>
    <submittedName>
        <fullName evidence="10">Iron hydrogenase small subunit</fullName>
    </submittedName>
</protein>
<dbReference type="Gene3D" id="4.10.260.20">
    <property type="entry name" value="Iron hydrogenase, small subunit"/>
    <property type="match status" value="1"/>
</dbReference>
<dbReference type="GO" id="GO:0051539">
    <property type="term" value="F:4 iron, 4 sulfur cluster binding"/>
    <property type="evidence" value="ECO:0007669"/>
    <property type="project" value="UniProtKB-KW"/>
</dbReference>
<dbReference type="Gene3D" id="3.40.50.1780">
    <property type="match status" value="1"/>
</dbReference>
<evidence type="ECO:0000256" key="1">
    <source>
        <dbReference type="ARBA" id="ARBA00001966"/>
    </source>
</evidence>
<dbReference type="InterPro" id="IPR036010">
    <property type="entry name" value="2Fe-2S_ferredoxin-like_sf"/>
</dbReference>
<feature type="domain" description="4Fe-4S ferredoxin-type" evidence="8">
    <location>
        <begin position="152"/>
        <end position="182"/>
    </location>
</feature>
<feature type="domain" description="4Fe-4S ferredoxin-type" evidence="8">
    <location>
        <begin position="193"/>
        <end position="224"/>
    </location>
</feature>
<dbReference type="Pfam" id="PF13187">
    <property type="entry name" value="Fer4_9"/>
    <property type="match status" value="1"/>
</dbReference>
<dbReference type="Pfam" id="PF10588">
    <property type="entry name" value="NADH-G_4Fe-4S_3"/>
    <property type="match status" value="1"/>
</dbReference>
<dbReference type="InterPro" id="IPR049830">
    <property type="entry name" value="HndD"/>
</dbReference>
<dbReference type="SUPFAM" id="SSF53920">
    <property type="entry name" value="Fe-only hydrogenase"/>
    <property type="match status" value="1"/>
</dbReference>
<dbReference type="GO" id="GO:0042773">
    <property type="term" value="P:ATP synthesis coupled electron transport"/>
    <property type="evidence" value="ECO:0007669"/>
    <property type="project" value="InterPro"/>
</dbReference>
<keyword evidence="2" id="KW-0004">4Fe-4S</keyword>
<keyword evidence="6" id="KW-0411">Iron-sulfur</keyword>
<organism evidence="10 11">
    <name type="scientific">Vallitalea guaymasensis</name>
    <dbReference type="NCBI Taxonomy" id="1185412"/>
    <lineage>
        <taxon>Bacteria</taxon>
        <taxon>Bacillati</taxon>
        <taxon>Bacillota</taxon>
        <taxon>Clostridia</taxon>
        <taxon>Lachnospirales</taxon>
        <taxon>Vallitaleaceae</taxon>
        <taxon>Vallitalea</taxon>
    </lineage>
</organism>
<dbReference type="PANTHER" id="PTHR11615">
    <property type="entry name" value="NITRATE, FORMATE, IRON DEHYDROGENASE"/>
    <property type="match status" value="1"/>
</dbReference>
<dbReference type="SMART" id="SM00902">
    <property type="entry name" value="Fe_hyd_SSU"/>
    <property type="match status" value="1"/>
</dbReference>
<reference evidence="10 11" key="1">
    <citation type="submission" date="2020-07" db="EMBL/GenBank/DDBJ databases">
        <title>Vallitalea guaymasensis genome.</title>
        <authorList>
            <person name="Postec A."/>
        </authorList>
    </citation>
    <scope>NUCLEOTIDE SEQUENCE [LARGE SCALE GENOMIC DNA]</scope>
    <source>
        <strain evidence="10 11">Ra1766G1</strain>
    </source>
</reference>
<dbReference type="NCBIfam" id="NF040763">
    <property type="entry name" value="FeFe_hydrog_A6"/>
    <property type="match status" value="1"/>
</dbReference>
<dbReference type="GO" id="GO:0008901">
    <property type="term" value="F:ferredoxin hydrogenase activity"/>
    <property type="evidence" value="ECO:0007669"/>
    <property type="project" value="InterPro"/>
</dbReference>
<dbReference type="PROSITE" id="PS51839">
    <property type="entry name" value="4FE4S_HC3"/>
    <property type="match status" value="1"/>
</dbReference>
<dbReference type="Pfam" id="PF02256">
    <property type="entry name" value="Fe_hyd_SSU"/>
    <property type="match status" value="1"/>
</dbReference>
<dbReference type="Gene3D" id="3.10.20.740">
    <property type="match status" value="1"/>
</dbReference>
<keyword evidence="5" id="KW-0408">Iron</keyword>
<dbReference type="PROSITE" id="PS00198">
    <property type="entry name" value="4FE4S_FER_1"/>
    <property type="match status" value="1"/>
</dbReference>
<evidence type="ECO:0000259" key="9">
    <source>
        <dbReference type="PROSITE" id="PS51839"/>
    </source>
</evidence>
<dbReference type="Pfam" id="PF02906">
    <property type="entry name" value="Fe_hyd_lg_C"/>
    <property type="match status" value="1"/>
</dbReference>
<dbReference type="InterPro" id="IPR013352">
    <property type="entry name" value="Fe_hydrogenase_subset"/>
</dbReference>
<evidence type="ECO:0000259" key="8">
    <source>
        <dbReference type="PROSITE" id="PS51379"/>
    </source>
</evidence>
<dbReference type="InterPro" id="IPR017896">
    <property type="entry name" value="4Fe4S_Fe-S-bd"/>
</dbReference>
<evidence type="ECO:0000256" key="4">
    <source>
        <dbReference type="ARBA" id="ARBA00022737"/>
    </source>
</evidence>
<dbReference type="PROSITE" id="PS51085">
    <property type="entry name" value="2FE2S_FER_2"/>
    <property type="match status" value="1"/>
</dbReference>
<evidence type="ECO:0000259" key="7">
    <source>
        <dbReference type="PROSITE" id="PS51085"/>
    </source>
</evidence>
<proteinExistence type="predicted"/>
<evidence type="ECO:0000256" key="2">
    <source>
        <dbReference type="ARBA" id="ARBA00022485"/>
    </source>
</evidence>
<evidence type="ECO:0000313" key="11">
    <source>
        <dbReference type="Proteomes" id="UP000677305"/>
    </source>
</evidence>
<dbReference type="Proteomes" id="UP000677305">
    <property type="component" value="Chromosome"/>
</dbReference>
<feature type="domain" description="4Fe-4S His(Cys)3-ligated-type" evidence="9">
    <location>
        <begin position="93"/>
        <end position="132"/>
    </location>
</feature>
<dbReference type="CDD" id="cd00207">
    <property type="entry name" value="fer2"/>
    <property type="match status" value="1"/>
</dbReference>
<dbReference type="NCBIfam" id="TIGR02512">
    <property type="entry name" value="FeFe_hydrog_A"/>
    <property type="match status" value="1"/>
</dbReference>
<dbReference type="Gene3D" id="3.30.70.20">
    <property type="match status" value="1"/>
</dbReference>
<dbReference type="InterPro" id="IPR003149">
    <property type="entry name" value="Fe_hydrogenase_ssu"/>
</dbReference>
<dbReference type="AlphaFoldDB" id="A0A8J8MAP6"/>
<name>A0A8J8MAP6_9FIRM</name>
<dbReference type="SUPFAM" id="SSF54292">
    <property type="entry name" value="2Fe-2S ferredoxin-like"/>
    <property type="match status" value="1"/>
</dbReference>
<dbReference type="InterPro" id="IPR019574">
    <property type="entry name" value="NADH_UbQ_OxRdtase_Gsu_4Fe4S-bd"/>
</dbReference>
<dbReference type="InterPro" id="IPR001041">
    <property type="entry name" value="2Fe-2S_ferredoxin-type"/>
</dbReference>
<dbReference type="GO" id="GO:0005506">
    <property type="term" value="F:iron ion binding"/>
    <property type="evidence" value="ECO:0007669"/>
    <property type="project" value="InterPro"/>
</dbReference>
<dbReference type="GO" id="GO:0008137">
    <property type="term" value="F:NADH dehydrogenase (ubiquinone) activity"/>
    <property type="evidence" value="ECO:0007669"/>
    <property type="project" value="InterPro"/>
</dbReference>
<dbReference type="RefSeq" id="WP_212693411.1">
    <property type="nucleotide sequence ID" value="NZ_CP058561.1"/>
</dbReference>
<sequence>MENIREKDEQELKEKLVTIYFDGNPYKVPMGMSVLEAARLVNIEIPSLCYLKDINEIGACRVCVVEIEGIRALQPSCVYPVRDGLKVKTNTKKVRDARRTAVTLLLSNHHRECLTCIRNLNCELQNVADSLGIRNIPYTGEMPDYGFHNDNVFIQRDYNKCINCRRCMAICNKIQECNVYSPLNRGLNTVIAPSFKKDLSEVTCITCGQCIIACPTGSLTAREDIDDVWKVLNDPTKHVIAQTAPSIQVTIGEDFNMPVGTMVRGKLVTSLRRLGFDKVFATDVTADLTIMEEASELKERVTEHPEKLPLLSSCCPAWVKFAEHFYPDMLHNLSTCKSPHEMCGALTKTWYAKKYNIDPDSIVNVAIMPCTAKKFEAARPEMTSDGYRNVDYVLTTRELSRMIRSVGIHFNSLPDSEYDEPFNQFSSAGTIFGATGGVLEAAVRTAHYFITGEEIGVPEYEEARGQKGLKYGKVTFGDTTLRIAIAHGTGNAKKALTRHLSGEKPFDYMEVMACPGGCVGGGGQPILGGKDHKKISLDYRHNRADTLYNIDKDSKIRKSYENPVMKQIYDEFLGEPLSDTSKKYLHTTYIKRGKYPYLEKEVKVE</sequence>
<keyword evidence="4" id="KW-0677">Repeat</keyword>
<dbReference type="InterPro" id="IPR050340">
    <property type="entry name" value="Cytosolic_Fe-S_CAF"/>
</dbReference>
<evidence type="ECO:0000256" key="6">
    <source>
        <dbReference type="ARBA" id="ARBA00023014"/>
    </source>
</evidence>
<dbReference type="PROSITE" id="PS00641">
    <property type="entry name" value="COMPLEX1_75K_1"/>
    <property type="match status" value="1"/>
</dbReference>
<dbReference type="SUPFAM" id="SSF54862">
    <property type="entry name" value="4Fe-4S ferredoxins"/>
    <property type="match status" value="1"/>
</dbReference>
<evidence type="ECO:0000256" key="5">
    <source>
        <dbReference type="ARBA" id="ARBA00023004"/>
    </source>
</evidence>
<dbReference type="PROSITE" id="PS51379">
    <property type="entry name" value="4FE4S_FER_2"/>
    <property type="match status" value="2"/>
</dbReference>
<dbReference type="InterPro" id="IPR036991">
    <property type="entry name" value="Fe_hydrogenase_ssu_sf"/>
</dbReference>
<evidence type="ECO:0000313" key="10">
    <source>
        <dbReference type="EMBL" id="QUH29308.1"/>
    </source>
</evidence>
<dbReference type="InterPro" id="IPR009016">
    <property type="entry name" value="Fe_hydrogenase"/>
</dbReference>
<dbReference type="FunFam" id="3.30.70.20:FF:000035">
    <property type="entry name" value="Iron hydrogenase 1"/>
    <property type="match status" value="1"/>
</dbReference>
<dbReference type="KEGG" id="vgu:HYG85_10360"/>
<dbReference type="InterPro" id="IPR000283">
    <property type="entry name" value="NADH_UbQ_OxRdtase_75kDa_su_CS"/>
</dbReference>
<dbReference type="EMBL" id="CP058561">
    <property type="protein sequence ID" value="QUH29308.1"/>
    <property type="molecule type" value="Genomic_DNA"/>
</dbReference>
<keyword evidence="3" id="KW-0479">Metal-binding</keyword>
<dbReference type="InterPro" id="IPR017900">
    <property type="entry name" value="4Fe4S_Fe_S_CS"/>
</dbReference>
<dbReference type="InterPro" id="IPR004108">
    <property type="entry name" value="Fe_hydrogenase_lsu_C"/>
</dbReference>
<feature type="domain" description="2Fe-2S ferredoxin-type" evidence="7">
    <location>
        <begin position="15"/>
        <end position="93"/>
    </location>
</feature>
<comment type="cofactor">
    <cofactor evidence="1">
        <name>[4Fe-4S] cluster</name>
        <dbReference type="ChEBI" id="CHEBI:49883"/>
    </cofactor>
</comment>
<dbReference type="Gene3D" id="3.40.950.10">
    <property type="entry name" value="Fe-only Hydrogenase (Larger Subunit), Chain L, domain 3"/>
    <property type="match status" value="1"/>
</dbReference>
<dbReference type="Pfam" id="PF13510">
    <property type="entry name" value="Fer2_4"/>
    <property type="match status" value="1"/>
</dbReference>
<accession>A0A8J8MAP6</accession>